<dbReference type="Proteomes" id="UP000707071">
    <property type="component" value="Unassembled WGS sequence"/>
</dbReference>
<dbReference type="Pfam" id="PF19274">
    <property type="entry name" value="PI4K_N"/>
    <property type="match status" value="1"/>
</dbReference>
<keyword evidence="11" id="KW-1185">Reference proteome</keyword>
<dbReference type="FunFam" id="1.10.1070.11:FF:000022">
    <property type="entry name" value="Phosphatidylinositol 4-kinase stt4"/>
    <property type="match status" value="1"/>
</dbReference>
<dbReference type="SMART" id="SM00146">
    <property type="entry name" value="PI3Kc"/>
    <property type="match status" value="1"/>
</dbReference>
<dbReference type="InterPro" id="IPR045495">
    <property type="entry name" value="PI4K_N"/>
</dbReference>
<evidence type="ECO:0000313" key="11">
    <source>
        <dbReference type="Proteomes" id="UP000707071"/>
    </source>
</evidence>
<sequence length="2042" mass="227444">MEVTEAGGSLVNVRLRAALEASRRGSWSSVRRPLSFAVDDDALDAPLDASPTWSLNFVSTSSSRSTSAMRGLRAQALQRIAALSAASSTTSFDKSDLDKLCRACNSSRGREHSQGGYSTKQAGALGRIPMSIREFEVLMALCKAAPNVQSNMSAQKLSYRLIPYFLEIHVQLFAPSPFFRKIEPSPTESLAFHLAAALLSFGINYADLKETVTEGIWAFTNACGKAIESIMSPQSSELDSLPIDDAIRTTTIALAILGFLDAASAQANFWKAGDRLALIQKFHQLLSEPFLVAVETSLSTIRNTHIQSTEVRECKRLLRHYASCGRPLGAMLLQRSFMWLVLSSSSLMVASGSTLHSTHILDLFMSEDNLALKEQRQLLEGDSRSIEAYVGIAAQQMDYLEAGADFVRLGSPDQQKLAYDVKSAAMIVHLTCSFLDEDIADPDVLMNWLQESLDDSLQMSDPDLAAVVLRCMALICRISPTYTATVSRALPRFLVHAVPQDETALVASKSLASVLKMLSKDAVISTLYSLGNVLSPDTEAEFTGVPSNEILVNGEQMAPEFGRRQSNGSYVSLLMTGEQETAVVYSNVVQAICTIAIACDDEKIIALAQSMLLQKLEKVNASVDTKVITGAAKLSLHGGQLEFRSLLKMYSRLCHMGVLERKDFLLVAVMKARTHISANLRRDSSLFSIYWEHLLDGIISLGDAESPHNTKESDVQLAALEIAELLHPLAVFLSSNDLASNPIDDDDETYSLIKDAWFNIVVHGFTAATERGKKYLDELRMIAIHSPPLVADERTEQVESDIELNTVLRRANSGEREAAQKKLLIELIPAKAGDIKSLSYRKVIFFQAAYLVESLRADAGDCTKVLSYFLEPSMRKGEVSSTMEGIASAVVEKYLRKTLSGTEPTFSAQYAAEQLAGIFCICCHRIERVQQAAFACADRIIRDLPSALCQKKSLFALLELLSLMWTGCLEAETDLYTPRSLLRSNIGGVAVELSDDYSFRRWTLDTLNRKAKAWVNSAIGLAPMDVKGLLQTYLSEFDDEGAYGHISLGRSFALELGSVIPSTDNRLQSLERVGDCNINTGSDLIAQYSTRQEYRYGETLPDRGMNLMSSMPMNQRSSLHAHLQSNVTDSANAATALAHVEARILSKKPTSLHEIRDIMRRAAALLCRSHRDESAVSRYLVSIPFALFTKHSIKLGTSLWLGVMHENPRLEAKLLNSIAQQWEFTITRQVGLFSPVLAHPDPFFLKEEFAPSDLELMAKKRQAIHDLLSPHMRLLLFFISHFNATRLGSSDTERVFMRMLHLTLTALKDEHSHPMARELRFHIVLFGLKVLHSSTALGETAQWKFKDKILSAGLGWFRNAPKWSFGSNILQLKTEFKLLADVLAAMKTVSFIGANTAGNDTKFLQAKEQLLQLLIENEQSRLAVWINPLSQQGLQLSAQNTSKASLENALLPLVKTAWQQDPSIAIEMSTRFQFPRLQREVRQLLLSSPEKAIADPEALPVMFGGHLPDDVNSQLKVRIPFGLFLNEIMKLSAQVLTSAQYLLVWAPVNPLTAVTLFLPAYQYHPFIIQYAMRALESHSVDVTFFYVPQIVQALRYDALGYVERYILETAQFSQLFAHQIIWNMKANSYKDDDAQVPDDIKPTLDSVMGKMVESFTAVDKDFFEREFAFFDEVTGISGKLKPLIKRPKPEKKLRIEEELRKIKVEVGVYLPSNPDGVVIGIDRKSGKPLQSHAKAPFMATFRIRKNKSTADDVEIVPGDTVVDETQKKAAELERQRQDNTIEVWQSAIFKVGDDCRQDVLALQMISAFRGIFHSVGLEVYVFPYRVTATAPGCGVIDVLPNSISRDMVGREAVNGLYDYFVSKYGNEDSLRFQRARNNFVKSMAAYSVISFLLQFKDRHNGNIMIDDAGHILHIDFGFCFDIAPGGIKFERAPFKLTSEMMAVMGGSTDHQSFKWFEELCVKSFLASRQYCEKLSQIALLMMDSGLPCFKPESVRHFKERFVLGKTEREAADFMKGLIKTSYSSYSTGVYDQFQLLTNGIPY</sequence>
<evidence type="ECO:0000256" key="6">
    <source>
        <dbReference type="ARBA" id="ARBA00022777"/>
    </source>
</evidence>
<dbReference type="PROSITE" id="PS00915">
    <property type="entry name" value="PI3_4_KINASE_1"/>
    <property type="match status" value="1"/>
</dbReference>
<dbReference type="GO" id="GO:0005886">
    <property type="term" value="C:plasma membrane"/>
    <property type="evidence" value="ECO:0007669"/>
    <property type="project" value="TreeGrafter"/>
</dbReference>
<dbReference type="Pfam" id="PF00613">
    <property type="entry name" value="PI3Ka"/>
    <property type="match status" value="1"/>
</dbReference>
<evidence type="ECO:0000256" key="4">
    <source>
        <dbReference type="ARBA" id="ARBA00022679"/>
    </source>
</evidence>
<gene>
    <name evidence="10" type="ORF">E4U09_002209</name>
</gene>
<organism evidence="10 11">
    <name type="scientific">Claviceps aff. purpurea</name>
    <dbReference type="NCBI Taxonomy" id="1967640"/>
    <lineage>
        <taxon>Eukaryota</taxon>
        <taxon>Fungi</taxon>
        <taxon>Dikarya</taxon>
        <taxon>Ascomycota</taxon>
        <taxon>Pezizomycotina</taxon>
        <taxon>Sordariomycetes</taxon>
        <taxon>Hypocreomycetidae</taxon>
        <taxon>Hypocreales</taxon>
        <taxon>Clavicipitaceae</taxon>
        <taxon>Claviceps</taxon>
    </lineage>
</organism>
<evidence type="ECO:0000259" key="8">
    <source>
        <dbReference type="PROSITE" id="PS50290"/>
    </source>
</evidence>
<name>A0A9P7U2X9_9HYPO</name>
<dbReference type="GO" id="GO:0005524">
    <property type="term" value="F:ATP binding"/>
    <property type="evidence" value="ECO:0007669"/>
    <property type="project" value="UniProtKB-KW"/>
</dbReference>
<dbReference type="InterPro" id="IPR011009">
    <property type="entry name" value="Kinase-like_dom_sf"/>
</dbReference>
<feature type="domain" description="PI3K/PI4K catalytic" evidence="8">
    <location>
        <begin position="1762"/>
        <end position="2026"/>
    </location>
</feature>
<evidence type="ECO:0000256" key="7">
    <source>
        <dbReference type="ARBA" id="ARBA00022840"/>
    </source>
</evidence>
<dbReference type="FunFam" id="3.30.1010.10:FF:000014">
    <property type="entry name" value="Phosphatidylinositol 4-kinase STT4"/>
    <property type="match status" value="1"/>
</dbReference>
<dbReference type="Gene3D" id="3.30.1010.10">
    <property type="entry name" value="Phosphatidylinositol 3-kinase Catalytic Subunit, Chain A, domain 4"/>
    <property type="match status" value="1"/>
</dbReference>
<dbReference type="InterPro" id="IPR018936">
    <property type="entry name" value="PI3/4_kinase_CS"/>
</dbReference>
<keyword evidence="5" id="KW-0547">Nucleotide-binding</keyword>
<dbReference type="InterPro" id="IPR000403">
    <property type="entry name" value="PI3/4_kinase_cat_dom"/>
</dbReference>
<evidence type="ECO:0000313" key="10">
    <source>
        <dbReference type="EMBL" id="KAG6295327.1"/>
    </source>
</evidence>
<accession>A0A9P7U2X9</accession>
<dbReference type="EMBL" id="SRRH01000196">
    <property type="protein sequence ID" value="KAG6295327.1"/>
    <property type="molecule type" value="Genomic_DNA"/>
</dbReference>
<keyword evidence="6" id="KW-0418">Kinase</keyword>
<evidence type="ECO:0000256" key="2">
    <source>
        <dbReference type="ARBA" id="ARBA00006209"/>
    </source>
</evidence>
<evidence type="ECO:0000256" key="3">
    <source>
        <dbReference type="ARBA" id="ARBA00012169"/>
    </source>
</evidence>
<evidence type="ECO:0000256" key="5">
    <source>
        <dbReference type="ARBA" id="ARBA00022741"/>
    </source>
</evidence>
<dbReference type="PANTHER" id="PTHR10048">
    <property type="entry name" value="PHOSPHATIDYLINOSITOL KINASE"/>
    <property type="match status" value="1"/>
</dbReference>
<dbReference type="SUPFAM" id="SSF56112">
    <property type="entry name" value="Protein kinase-like (PK-like)"/>
    <property type="match status" value="1"/>
</dbReference>
<dbReference type="PROSITE" id="PS51545">
    <property type="entry name" value="PIK_HELICAL"/>
    <property type="match status" value="1"/>
</dbReference>
<keyword evidence="7" id="KW-0067">ATP-binding</keyword>
<dbReference type="InterPro" id="IPR016024">
    <property type="entry name" value="ARM-type_fold"/>
</dbReference>
<dbReference type="PROSITE" id="PS50290">
    <property type="entry name" value="PI3_4_KINASE_3"/>
    <property type="match status" value="1"/>
</dbReference>
<dbReference type="GO" id="GO:0046854">
    <property type="term" value="P:phosphatidylinositol phosphate biosynthetic process"/>
    <property type="evidence" value="ECO:0007669"/>
    <property type="project" value="InterPro"/>
</dbReference>
<dbReference type="PROSITE" id="PS00916">
    <property type="entry name" value="PI3_4_KINASE_2"/>
    <property type="match status" value="1"/>
</dbReference>
<dbReference type="Gene3D" id="1.25.40.70">
    <property type="entry name" value="Phosphatidylinositol 3-kinase, accessory domain (PIK)"/>
    <property type="match status" value="1"/>
</dbReference>
<dbReference type="InterPro" id="IPR036940">
    <property type="entry name" value="PI3/4_kinase_cat_sf"/>
</dbReference>
<dbReference type="GO" id="GO:0048015">
    <property type="term" value="P:phosphatidylinositol-mediated signaling"/>
    <property type="evidence" value="ECO:0007669"/>
    <property type="project" value="TreeGrafter"/>
</dbReference>
<dbReference type="GO" id="GO:0005737">
    <property type="term" value="C:cytoplasm"/>
    <property type="evidence" value="ECO:0007669"/>
    <property type="project" value="TreeGrafter"/>
</dbReference>
<reference evidence="10 11" key="1">
    <citation type="journal article" date="2020" name="bioRxiv">
        <title>Whole genome comparisons of ergot fungi reveals the divergence and evolution of species within the genus Claviceps are the result of varying mechanisms driving genome evolution and host range expansion.</title>
        <authorList>
            <person name="Wyka S.A."/>
            <person name="Mondo S.J."/>
            <person name="Liu M."/>
            <person name="Dettman J."/>
            <person name="Nalam V."/>
            <person name="Broders K.D."/>
        </authorList>
    </citation>
    <scope>NUCLEOTIDE SEQUENCE [LARGE SCALE GENOMIC DNA]</scope>
    <source>
        <strain evidence="10 11">Clav52</strain>
    </source>
</reference>
<dbReference type="InterPro" id="IPR015433">
    <property type="entry name" value="PI3/4_kinase"/>
</dbReference>
<comment type="similarity">
    <text evidence="2">Belongs to the PI3/PI4-kinase family. Type III PI4K subfamily.</text>
</comment>
<comment type="catalytic activity">
    <reaction evidence="1">
        <text>a 1,2-diacyl-sn-glycero-3-phospho-(1D-myo-inositol) + ATP = a 1,2-diacyl-sn-glycero-3-phospho-(1D-myo-inositol 4-phosphate) + ADP + H(+)</text>
        <dbReference type="Rhea" id="RHEA:19877"/>
        <dbReference type="ChEBI" id="CHEBI:15378"/>
        <dbReference type="ChEBI" id="CHEBI:30616"/>
        <dbReference type="ChEBI" id="CHEBI:57880"/>
        <dbReference type="ChEBI" id="CHEBI:58178"/>
        <dbReference type="ChEBI" id="CHEBI:456216"/>
        <dbReference type="EC" id="2.7.1.67"/>
    </reaction>
</comment>
<proteinExistence type="inferred from homology"/>
<dbReference type="InterPro" id="IPR001263">
    <property type="entry name" value="PI3K_accessory_dom"/>
</dbReference>
<protein>
    <recommendedName>
        <fullName evidence="3">1-phosphatidylinositol 4-kinase</fullName>
        <ecNumber evidence="3">2.7.1.67</ecNumber>
    </recommendedName>
</protein>
<dbReference type="Pfam" id="PF00454">
    <property type="entry name" value="PI3_PI4_kinase"/>
    <property type="match status" value="1"/>
</dbReference>
<dbReference type="FunFam" id="1.25.40.70:FF:000011">
    <property type="entry name" value="Phosphatidylinositol 4-kinase alpha"/>
    <property type="match status" value="1"/>
</dbReference>
<dbReference type="EC" id="2.7.1.67" evidence="3"/>
<comment type="caution">
    <text evidence="10">The sequence shown here is derived from an EMBL/GenBank/DDBJ whole genome shotgun (WGS) entry which is preliminary data.</text>
</comment>
<dbReference type="Gene3D" id="1.10.1070.11">
    <property type="entry name" value="Phosphatidylinositol 3-/4-kinase, catalytic domain"/>
    <property type="match status" value="1"/>
</dbReference>
<dbReference type="SMART" id="SM00145">
    <property type="entry name" value="PI3Ka"/>
    <property type="match status" value="1"/>
</dbReference>
<dbReference type="InterPro" id="IPR042236">
    <property type="entry name" value="PI3K_accessory_sf"/>
</dbReference>
<evidence type="ECO:0000256" key="1">
    <source>
        <dbReference type="ARBA" id="ARBA00001686"/>
    </source>
</evidence>
<dbReference type="PANTHER" id="PTHR10048:SF15">
    <property type="entry name" value="PHOSPHATIDYLINOSITOL 4-KINASE ALPHA"/>
    <property type="match status" value="1"/>
</dbReference>
<keyword evidence="4" id="KW-0808">Transferase</keyword>
<evidence type="ECO:0000259" key="9">
    <source>
        <dbReference type="PROSITE" id="PS51545"/>
    </source>
</evidence>
<dbReference type="GO" id="GO:0004430">
    <property type="term" value="F:1-phosphatidylinositol 4-kinase activity"/>
    <property type="evidence" value="ECO:0007669"/>
    <property type="project" value="UniProtKB-EC"/>
</dbReference>
<feature type="domain" description="PIK helical" evidence="9">
    <location>
        <begin position="1467"/>
        <end position="1650"/>
    </location>
</feature>
<dbReference type="SUPFAM" id="SSF48371">
    <property type="entry name" value="ARM repeat"/>
    <property type="match status" value="1"/>
</dbReference>
<dbReference type="CDD" id="cd05167">
    <property type="entry name" value="PI4Kc_III_alpha"/>
    <property type="match status" value="1"/>
</dbReference>